<accession>A0A9X2W311</accession>
<dbReference type="RefSeq" id="WP_259963288.1">
    <property type="nucleotide sequence ID" value="NZ_JAOAMV010000009.1"/>
</dbReference>
<sequence>MGAVAGMAIPAVQADGVRHTVNYQLTPAQTTWNLRSALNVAALNCLEPKYDPILQGYKGLLKTHARGLSSANRTLESEFRQKYGPGFRDVLDGYMTQVYNYFALPPARNSFCEASLAVSLELPLVAQGDLDAFAARSLPRIEGVFDDFFRAYEQYRVEVARWDAEYNPTALTATVSGYVNPLDPAVTVPPGATTVGAMPALPPSNAPAPEPVIVLTQPAATPREAPATLPTTVPVIVETQGAGEPPSITLPPGSRK</sequence>
<protein>
    <submittedName>
        <fullName evidence="1">Uncharacterized protein</fullName>
    </submittedName>
</protein>
<comment type="caution">
    <text evidence="1">The sequence shown here is derived from an EMBL/GenBank/DDBJ whole genome shotgun (WGS) entry which is preliminary data.</text>
</comment>
<dbReference type="Proteomes" id="UP001142648">
    <property type="component" value="Unassembled WGS sequence"/>
</dbReference>
<gene>
    <name evidence="1" type="ORF">N0B51_14405</name>
</gene>
<evidence type="ECO:0000313" key="1">
    <source>
        <dbReference type="EMBL" id="MCT2560172.1"/>
    </source>
</evidence>
<proteinExistence type="predicted"/>
<reference evidence="1" key="1">
    <citation type="submission" date="2022-09" db="EMBL/GenBank/DDBJ databases">
        <title>The genome sequence of Tsuneonella sp. YG55.</title>
        <authorList>
            <person name="Liu Y."/>
        </authorList>
    </citation>
    <scope>NUCLEOTIDE SEQUENCE</scope>
    <source>
        <strain evidence="1">YG55</strain>
    </source>
</reference>
<name>A0A9X2W311_9SPHN</name>
<dbReference type="EMBL" id="JAOAMV010000009">
    <property type="protein sequence ID" value="MCT2560172.1"/>
    <property type="molecule type" value="Genomic_DNA"/>
</dbReference>
<dbReference type="AlphaFoldDB" id="A0A9X2W311"/>
<keyword evidence="2" id="KW-1185">Reference proteome</keyword>
<evidence type="ECO:0000313" key="2">
    <source>
        <dbReference type="Proteomes" id="UP001142648"/>
    </source>
</evidence>
<organism evidence="1 2">
    <name type="scientific">Tsuneonella litorea</name>
    <dbReference type="NCBI Taxonomy" id="2976475"/>
    <lineage>
        <taxon>Bacteria</taxon>
        <taxon>Pseudomonadati</taxon>
        <taxon>Pseudomonadota</taxon>
        <taxon>Alphaproteobacteria</taxon>
        <taxon>Sphingomonadales</taxon>
        <taxon>Erythrobacteraceae</taxon>
        <taxon>Tsuneonella</taxon>
    </lineage>
</organism>